<reference evidence="1 2" key="1">
    <citation type="submission" date="2018-06" db="EMBL/GenBank/DDBJ databases">
        <authorList>
            <consortium name="Pathogen Informatics"/>
            <person name="Doyle S."/>
        </authorList>
    </citation>
    <scope>NUCLEOTIDE SEQUENCE [LARGE SCALE GENOMIC DNA]</scope>
    <source>
        <strain evidence="1 2">NCTC11807</strain>
    </source>
</reference>
<evidence type="ECO:0000313" key="2">
    <source>
        <dbReference type="Proteomes" id="UP000255425"/>
    </source>
</evidence>
<accession>A0A380H512</accession>
<dbReference type="AlphaFoldDB" id="A0A380H512"/>
<name>A0A380H512_9STAP</name>
<dbReference type="Proteomes" id="UP000255425">
    <property type="component" value="Unassembled WGS sequence"/>
</dbReference>
<organism evidence="1 2">
    <name type="scientific">Staphylococcus saccharolyticus</name>
    <dbReference type="NCBI Taxonomy" id="33028"/>
    <lineage>
        <taxon>Bacteria</taxon>
        <taxon>Bacillati</taxon>
        <taxon>Bacillota</taxon>
        <taxon>Bacilli</taxon>
        <taxon>Bacillales</taxon>
        <taxon>Staphylococcaceae</taxon>
        <taxon>Staphylococcus</taxon>
    </lineage>
</organism>
<dbReference type="EMBL" id="UHDZ01000001">
    <property type="protein sequence ID" value="SUM72481.1"/>
    <property type="molecule type" value="Genomic_DNA"/>
</dbReference>
<dbReference type="RefSeq" id="WP_115313586.1">
    <property type="nucleotide sequence ID" value="NZ_CP066042.1"/>
</dbReference>
<evidence type="ECO:0000313" key="1">
    <source>
        <dbReference type="EMBL" id="SUM72481.1"/>
    </source>
</evidence>
<protein>
    <submittedName>
        <fullName evidence="1">Uncharacterized protein</fullName>
    </submittedName>
</protein>
<sequence length="135" mass="15661">MILQIYNETFSKSFQNKIDSRQFEQTVRNIGHPDDMINNLTFGKDRIGSNIIAFLHINKGFYIPSVDQHSIANYDAFDKDGNIHEMSKSELAQYREAQKLGLSYKMFNIPMSQNDFIQIMNKRVKDDEGSTTEID</sequence>
<proteinExistence type="predicted"/>
<dbReference type="GeneID" id="63936100"/>
<keyword evidence="2" id="KW-1185">Reference proteome</keyword>
<gene>
    <name evidence="1" type="ORF">NCTC11807_01920</name>
</gene>